<sequence length="159" mass="16585">MTTGVISVGMAAGVETGTPSTAAGISRGTELTAGSNDSQRTTLQRHPHAVPVFATRPARDPAAIAIGDRMIAHLSEAGFTSAHALQLSRCLREFTIGHVLGWTAAVTGRSRKPAPDSPDYTPLAAAADAASDSDHFDIGLTAMLDGFARHPDSEPRREI</sequence>
<feature type="compositionally biased region" description="Polar residues" evidence="3">
    <location>
        <begin position="32"/>
        <end position="42"/>
    </location>
</feature>
<organism evidence="5 6">
    <name type="scientific">Nocardia jiangxiensis</name>
    <dbReference type="NCBI Taxonomy" id="282685"/>
    <lineage>
        <taxon>Bacteria</taxon>
        <taxon>Bacillati</taxon>
        <taxon>Actinomycetota</taxon>
        <taxon>Actinomycetes</taxon>
        <taxon>Mycobacteriales</taxon>
        <taxon>Nocardiaceae</taxon>
        <taxon>Nocardia</taxon>
    </lineage>
</organism>
<comment type="caution">
    <text evidence="5">The sequence shown here is derived from an EMBL/GenBank/DDBJ whole genome shotgun (WGS) entry which is preliminary data.</text>
</comment>
<protein>
    <submittedName>
        <fullName evidence="5">TetR/AcrR family transcriptional regulator C-terminal domain-containing protein</fullName>
    </submittedName>
</protein>
<evidence type="ECO:0000259" key="4">
    <source>
        <dbReference type="Pfam" id="PF02909"/>
    </source>
</evidence>
<dbReference type="InterPro" id="IPR004111">
    <property type="entry name" value="Repressor_TetR_C"/>
</dbReference>
<dbReference type="Proteomes" id="UP001601992">
    <property type="component" value="Unassembled WGS sequence"/>
</dbReference>
<feature type="region of interest" description="Disordered" evidence="3">
    <location>
        <begin position="17"/>
        <end position="46"/>
    </location>
</feature>
<evidence type="ECO:0000313" key="6">
    <source>
        <dbReference type="Proteomes" id="UP001601992"/>
    </source>
</evidence>
<dbReference type="Pfam" id="PF02909">
    <property type="entry name" value="TetR_C_1"/>
    <property type="match status" value="1"/>
</dbReference>
<evidence type="ECO:0000256" key="3">
    <source>
        <dbReference type="SAM" id="MobiDB-lite"/>
    </source>
</evidence>
<dbReference type="RefSeq" id="WP_040832634.1">
    <property type="nucleotide sequence ID" value="NZ_JBIAQY010000006.1"/>
</dbReference>
<evidence type="ECO:0000256" key="1">
    <source>
        <dbReference type="ARBA" id="ARBA00023015"/>
    </source>
</evidence>
<accession>A0ABW6S170</accession>
<evidence type="ECO:0000256" key="2">
    <source>
        <dbReference type="ARBA" id="ARBA00023163"/>
    </source>
</evidence>
<feature type="domain" description="Tetracycline repressor TetR C-terminal" evidence="4">
    <location>
        <begin position="34"/>
        <end position="148"/>
    </location>
</feature>
<keyword evidence="6" id="KW-1185">Reference proteome</keyword>
<dbReference type="Gene3D" id="1.10.357.10">
    <property type="entry name" value="Tetracycline Repressor, domain 2"/>
    <property type="match status" value="1"/>
</dbReference>
<dbReference type="EMBL" id="JBIAQY010000006">
    <property type="protein sequence ID" value="MFF3570055.1"/>
    <property type="molecule type" value="Genomic_DNA"/>
</dbReference>
<name>A0ABW6S170_9NOCA</name>
<dbReference type="InterPro" id="IPR036271">
    <property type="entry name" value="Tet_transcr_reg_TetR-rel_C_sf"/>
</dbReference>
<dbReference type="SUPFAM" id="SSF48498">
    <property type="entry name" value="Tetracyclin repressor-like, C-terminal domain"/>
    <property type="match status" value="1"/>
</dbReference>
<reference evidence="5 6" key="1">
    <citation type="submission" date="2024-10" db="EMBL/GenBank/DDBJ databases">
        <title>The Natural Products Discovery Center: Release of the First 8490 Sequenced Strains for Exploring Actinobacteria Biosynthetic Diversity.</title>
        <authorList>
            <person name="Kalkreuter E."/>
            <person name="Kautsar S.A."/>
            <person name="Yang D."/>
            <person name="Bader C.D."/>
            <person name="Teijaro C.N."/>
            <person name="Fluegel L."/>
            <person name="Davis C.M."/>
            <person name="Simpson J.R."/>
            <person name="Lauterbach L."/>
            <person name="Steele A.D."/>
            <person name="Gui C."/>
            <person name="Meng S."/>
            <person name="Li G."/>
            <person name="Viehrig K."/>
            <person name="Ye F."/>
            <person name="Su P."/>
            <person name="Kiefer A.F."/>
            <person name="Nichols A."/>
            <person name="Cepeda A.J."/>
            <person name="Yan W."/>
            <person name="Fan B."/>
            <person name="Jiang Y."/>
            <person name="Adhikari A."/>
            <person name="Zheng C.-J."/>
            <person name="Schuster L."/>
            <person name="Cowan T.M."/>
            <person name="Smanski M.J."/>
            <person name="Chevrette M.G."/>
            <person name="De Carvalho L.P.S."/>
            <person name="Shen B."/>
        </authorList>
    </citation>
    <scope>NUCLEOTIDE SEQUENCE [LARGE SCALE GENOMIC DNA]</scope>
    <source>
        <strain evidence="5 6">NPDC002593</strain>
    </source>
</reference>
<gene>
    <name evidence="5" type="ORF">ACFYXQ_19950</name>
</gene>
<keyword evidence="1" id="KW-0805">Transcription regulation</keyword>
<evidence type="ECO:0000313" key="5">
    <source>
        <dbReference type="EMBL" id="MFF3570055.1"/>
    </source>
</evidence>
<keyword evidence="2" id="KW-0804">Transcription</keyword>
<proteinExistence type="predicted"/>